<dbReference type="EMBL" id="BQKB01000007">
    <property type="protein sequence ID" value="GJM51986.1"/>
    <property type="molecule type" value="Genomic_DNA"/>
</dbReference>
<keyword evidence="1" id="KW-0175">Coiled coil</keyword>
<feature type="coiled-coil region" evidence="1">
    <location>
        <begin position="22"/>
        <end position="56"/>
    </location>
</feature>
<sequence>MSDIHNLVTLLEQKIVLIQDKIELLAQDKRVLNEQLNQLKAEQVQLQEETNKWRKKYESLKIANTILGSDKNKTETKFKINALIREIDACIIQLSD</sequence>
<dbReference type="EMBL" id="BQKA01000033">
    <property type="protein sequence ID" value="GJM50833.1"/>
    <property type="molecule type" value="Genomic_DNA"/>
</dbReference>
<reference evidence="2 5" key="1">
    <citation type="submission" date="2021-11" db="EMBL/GenBank/DDBJ databases">
        <title>Draft genome sequence of Capnocytophaga sp. strain KC07075 isolated from cat oral cavity.</title>
        <authorList>
            <person name="Suzuki M."/>
            <person name="Imaoka K."/>
            <person name="Kimura M."/>
            <person name="Morikawa S."/>
            <person name="Maeda K."/>
        </authorList>
    </citation>
    <scope>NUCLEOTIDE SEQUENCE</scope>
    <source>
        <strain evidence="2">KC07075</strain>
        <strain evidence="3 5">KC07079</strain>
    </source>
</reference>
<dbReference type="Proteomes" id="UP001207736">
    <property type="component" value="Unassembled WGS sequence"/>
</dbReference>
<dbReference type="AlphaFoldDB" id="A0AAV5ATW9"/>
<organism evidence="2 4">
    <name type="scientific">Capnocytophaga catalasegens</name>
    <dbReference type="NCBI Taxonomy" id="1004260"/>
    <lineage>
        <taxon>Bacteria</taxon>
        <taxon>Pseudomonadati</taxon>
        <taxon>Bacteroidota</taxon>
        <taxon>Flavobacteriia</taxon>
        <taxon>Flavobacteriales</taxon>
        <taxon>Flavobacteriaceae</taxon>
        <taxon>Capnocytophaga</taxon>
    </lineage>
</organism>
<dbReference type="RefSeq" id="WP_264857560.1">
    <property type="nucleotide sequence ID" value="NZ_BQKB01000007.1"/>
</dbReference>
<protein>
    <recommendedName>
        <fullName evidence="6">Cell division protein ZapB</fullName>
    </recommendedName>
</protein>
<accession>A0AAV5ATW9</accession>
<gene>
    <name evidence="2" type="ORF">RCZ15_18060</name>
    <name evidence="3" type="ORF">RCZ16_03040</name>
</gene>
<evidence type="ECO:0008006" key="6">
    <source>
        <dbReference type="Google" id="ProtNLM"/>
    </source>
</evidence>
<evidence type="ECO:0000313" key="3">
    <source>
        <dbReference type="EMBL" id="GJM51986.1"/>
    </source>
</evidence>
<name>A0AAV5ATW9_9FLAO</name>
<proteinExistence type="predicted"/>
<dbReference type="Proteomes" id="UP001208692">
    <property type="component" value="Unassembled WGS sequence"/>
</dbReference>
<comment type="caution">
    <text evidence="2">The sequence shown here is derived from an EMBL/GenBank/DDBJ whole genome shotgun (WGS) entry which is preliminary data.</text>
</comment>
<evidence type="ECO:0000313" key="4">
    <source>
        <dbReference type="Proteomes" id="UP001207736"/>
    </source>
</evidence>
<evidence type="ECO:0000256" key="1">
    <source>
        <dbReference type="SAM" id="Coils"/>
    </source>
</evidence>
<evidence type="ECO:0000313" key="5">
    <source>
        <dbReference type="Proteomes" id="UP001208692"/>
    </source>
</evidence>
<keyword evidence="5" id="KW-1185">Reference proteome</keyword>
<evidence type="ECO:0000313" key="2">
    <source>
        <dbReference type="EMBL" id="GJM50833.1"/>
    </source>
</evidence>